<comment type="caution">
    <text evidence="3">The sequence shown here is derived from an EMBL/GenBank/DDBJ whole genome shotgun (WGS) entry which is preliminary data.</text>
</comment>
<keyword evidence="4" id="KW-1185">Reference proteome</keyword>
<evidence type="ECO:0000256" key="1">
    <source>
        <dbReference type="ARBA" id="ARBA00010272"/>
    </source>
</evidence>
<dbReference type="InterPro" id="IPR051614">
    <property type="entry name" value="UPF0045_domain"/>
</dbReference>
<dbReference type="AlphaFoldDB" id="A0A7Y9ZW40"/>
<evidence type="ECO:0000259" key="2">
    <source>
        <dbReference type="Pfam" id="PF01910"/>
    </source>
</evidence>
<protein>
    <submittedName>
        <fullName evidence="3">Thiamine-binding protein</fullName>
    </submittedName>
</protein>
<evidence type="ECO:0000313" key="4">
    <source>
        <dbReference type="Proteomes" id="UP000603369"/>
    </source>
</evidence>
<gene>
    <name evidence="3" type="ORF">JDP02_00725</name>
</gene>
<dbReference type="PANTHER" id="PTHR33777:SF1">
    <property type="entry name" value="UPF0045 PROTEIN ECM15"/>
    <property type="match status" value="1"/>
</dbReference>
<accession>A0A7Y9ZW40</accession>
<dbReference type="Pfam" id="PF01910">
    <property type="entry name" value="Thiamine_BP"/>
    <property type="match status" value="1"/>
</dbReference>
<dbReference type="EMBL" id="JAEHFL010000001">
    <property type="protein sequence ID" value="MBK3427043.1"/>
    <property type="molecule type" value="Genomic_DNA"/>
</dbReference>
<dbReference type="Proteomes" id="UP000603369">
    <property type="component" value="Unassembled WGS sequence"/>
</dbReference>
<reference evidence="3 4" key="1">
    <citation type="submission" date="2020-12" db="EMBL/GenBank/DDBJ databases">
        <title>Draft genome sequence of the commensal strain Corynebacterium tuberculostearicum MFP09/CIP 102622 isolated from human skin.</title>
        <authorList>
            <person name="Boukerb A.M."/>
            <person name="Janvier X."/>
            <person name="Feuilloley M.G.J."/>
            <person name="Groboillot A."/>
        </authorList>
    </citation>
    <scope>NUCLEOTIDE SEQUENCE [LARGE SCALE GENOMIC DNA]</scope>
    <source>
        <strain evidence="3 4">CIP 102622</strain>
    </source>
</reference>
<feature type="domain" description="Thiamine-binding protein" evidence="2">
    <location>
        <begin position="3"/>
        <end position="94"/>
    </location>
</feature>
<proteinExistence type="inferred from homology"/>
<dbReference type="PANTHER" id="PTHR33777">
    <property type="entry name" value="UPF0045 PROTEIN ECM15"/>
    <property type="match status" value="1"/>
</dbReference>
<dbReference type="Gene3D" id="3.30.70.930">
    <property type="match status" value="1"/>
</dbReference>
<dbReference type="GeneID" id="88916643"/>
<sequence length="102" mass="11134">MIVAFSVAPAVVNNDSQEMADAVSEAVRVVRESGLPNETNAMFTLLEGEWDEVFDTIKKATDAVRAVSPRTSLVVKADIREGVTNQLTDKVDAVNRRLAKED</sequence>
<dbReference type="InterPro" id="IPR002767">
    <property type="entry name" value="Thiamine_BP"/>
</dbReference>
<comment type="similarity">
    <text evidence="1">Belongs to the UPF0045 family.</text>
</comment>
<evidence type="ECO:0000313" key="3">
    <source>
        <dbReference type="EMBL" id="MBK3427043.1"/>
    </source>
</evidence>
<dbReference type="SUPFAM" id="SSF89957">
    <property type="entry name" value="MTH1187/YkoF-like"/>
    <property type="match status" value="1"/>
</dbReference>
<dbReference type="InterPro" id="IPR029756">
    <property type="entry name" value="MTH1187/YkoF-like"/>
</dbReference>
<organism evidence="3 4">
    <name type="scientific">Corynebacterium tuberculostearicum</name>
    <dbReference type="NCBI Taxonomy" id="38304"/>
    <lineage>
        <taxon>Bacteria</taxon>
        <taxon>Bacillati</taxon>
        <taxon>Actinomycetota</taxon>
        <taxon>Actinomycetes</taxon>
        <taxon>Mycobacteriales</taxon>
        <taxon>Corynebacteriaceae</taxon>
        <taxon>Corynebacterium</taxon>
    </lineage>
</organism>
<dbReference type="RefSeq" id="WP_005323373.1">
    <property type="nucleotide sequence ID" value="NZ_CP068156.1"/>
</dbReference>
<name>A0A7Y9ZW40_9CORY</name>
<dbReference type="GO" id="GO:0005829">
    <property type="term" value="C:cytosol"/>
    <property type="evidence" value="ECO:0007669"/>
    <property type="project" value="TreeGrafter"/>
</dbReference>